<dbReference type="GO" id="GO:0005829">
    <property type="term" value="C:cytosol"/>
    <property type="evidence" value="ECO:0007669"/>
    <property type="project" value="TreeGrafter"/>
</dbReference>
<organism evidence="1 2">
    <name type="scientific">Trichoderma gamsii</name>
    <dbReference type="NCBI Taxonomy" id="398673"/>
    <lineage>
        <taxon>Eukaryota</taxon>
        <taxon>Fungi</taxon>
        <taxon>Dikarya</taxon>
        <taxon>Ascomycota</taxon>
        <taxon>Pezizomycotina</taxon>
        <taxon>Sordariomycetes</taxon>
        <taxon>Hypocreomycetidae</taxon>
        <taxon>Hypocreales</taxon>
        <taxon>Hypocreaceae</taxon>
        <taxon>Trichoderma</taxon>
    </lineage>
</organism>
<accession>A0A2K0TGF1</accession>
<dbReference type="GO" id="GO:0008757">
    <property type="term" value="F:S-adenosylmethionine-dependent methyltransferase activity"/>
    <property type="evidence" value="ECO:0007669"/>
    <property type="project" value="UniProtKB-ARBA"/>
</dbReference>
<reference evidence="1 2" key="1">
    <citation type="submission" date="2017-02" db="EMBL/GenBank/DDBJ databases">
        <title>Genomes of Trichoderma spp. with biocontrol activity.</title>
        <authorList>
            <person name="Gardiner D."/>
            <person name="Kazan K."/>
            <person name="Vos C."/>
            <person name="Harvey P."/>
        </authorList>
    </citation>
    <scope>NUCLEOTIDE SEQUENCE [LARGE SCALE GENOMIC DNA]</scope>
    <source>
        <strain evidence="1 2">A5MH</strain>
    </source>
</reference>
<dbReference type="EMBL" id="MTYH01000029">
    <property type="protein sequence ID" value="PNP44613.1"/>
    <property type="molecule type" value="Genomic_DNA"/>
</dbReference>
<evidence type="ECO:0000313" key="1">
    <source>
        <dbReference type="EMBL" id="PNP44613.1"/>
    </source>
</evidence>
<evidence type="ECO:0000313" key="2">
    <source>
        <dbReference type="Proteomes" id="UP000236546"/>
    </source>
</evidence>
<dbReference type="PANTHER" id="PTHR14614:SF132">
    <property type="entry name" value="PROTEIN-LYSINE METHYLTRANSFERASE C42C1.13"/>
    <property type="match status" value="1"/>
</dbReference>
<protein>
    <submittedName>
        <fullName evidence="1">Uncharacterized protein</fullName>
    </submittedName>
</protein>
<comment type="caution">
    <text evidence="1">The sequence shown here is derived from an EMBL/GenBank/DDBJ whole genome shotgun (WGS) entry which is preliminary data.</text>
</comment>
<gene>
    <name evidence="1" type="ORF">TGAMA5MH_03746</name>
</gene>
<dbReference type="InterPro" id="IPR029063">
    <property type="entry name" value="SAM-dependent_MTases_sf"/>
</dbReference>
<name>A0A2K0TGF1_9HYPO</name>
<proteinExistence type="predicted"/>
<dbReference type="InterPro" id="IPR019410">
    <property type="entry name" value="Methyltransf_16"/>
</dbReference>
<dbReference type="PANTHER" id="PTHR14614">
    <property type="entry name" value="HEPATOCELLULAR CARCINOMA-ASSOCIATED ANTIGEN"/>
    <property type="match status" value="1"/>
</dbReference>
<dbReference type="OrthoDB" id="413520at2759"/>
<sequence>MHYIRLLKSPTLSRSGKKFMLDLVFTITTDLGDSFLYPDEPIDVAIHAEISTDSESKKKDLFKLSLETTKLQWQSGMRVAKPSVDISRLMQQTQNSKNKISLCISTEKFSARTVSDILASTVVSEEEEQDGQIMPVWFTLNPDEAEVEVSTRRLYLPGTSEQEDYVEFEEEIGESIARHIWDAGVIAFCAIAESWMLPTPTDTEPSGLKALKKLFAGPKPINVLELGCGVGILGGGLSAVIPRMRPPPSRRCTILMTDLEEAESRTRSNMSRLLQARKAKSSNTPPVKLLYENLDWEEGRKGEFDFETQNHRWDLVMLSDCTYNVDMLPALVETLSALHTSNIAHAAALSSSSSEASSGEQSLSTKVFLATKPRHTSEEALFDLLSQEGWTELHSQTLPLPVLGAETQSVDLYLYEKLQ</sequence>
<dbReference type="Pfam" id="PF10294">
    <property type="entry name" value="Methyltransf_16"/>
    <property type="match status" value="1"/>
</dbReference>
<dbReference type="Gene3D" id="3.40.50.150">
    <property type="entry name" value="Vaccinia Virus protein VP39"/>
    <property type="match status" value="1"/>
</dbReference>
<dbReference type="AlphaFoldDB" id="A0A2K0TGF1"/>
<dbReference type="SUPFAM" id="SSF53335">
    <property type="entry name" value="S-adenosyl-L-methionine-dependent methyltransferases"/>
    <property type="match status" value="1"/>
</dbReference>
<dbReference type="Proteomes" id="UP000236546">
    <property type="component" value="Unassembled WGS sequence"/>
</dbReference>